<dbReference type="EMBL" id="JACIDO010000007">
    <property type="protein sequence ID" value="MBB3937242.1"/>
    <property type="molecule type" value="Genomic_DNA"/>
</dbReference>
<dbReference type="RefSeq" id="WP_139224682.1">
    <property type="nucleotide sequence ID" value="NZ_FOOA01000017.1"/>
</dbReference>
<reference evidence="1 2" key="1">
    <citation type="submission" date="2020-08" db="EMBL/GenBank/DDBJ databases">
        <title>Genomic Encyclopedia of Type Strains, Phase IV (KMG-IV): sequencing the most valuable type-strain genomes for metagenomic binning, comparative biology and taxonomic classification.</title>
        <authorList>
            <person name="Goeker M."/>
        </authorList>
    </citation>
    <scope>NUCLEOTIDE SEQUENCE [LARGE SCALE GENOMIC DNA]</scope>
    <source>
        <strain evidence="1 2">DSM 25024</strain>
    </source>
</reference>
<name>A0A7W6C2F2_9HYPH</name>
<gene>
    <name evidence="1" type="ORF">GGR05_003407</name>
</gene>
<sequence>MTGTISAPPIAPMLSDLARSLLEQVQDDVADRPFEMRSGADVLIERYGTSVKDPDERDRLQNGFDQIVDYLVRWGGSEAGPIRQHPLRIAGMLSFAAVELGLAVKARPLLNLVVSHMESGEEYAGKTNDARLVLRAVGRLDPKPEMQLVWATLTRHKDLGIRTLAYQSLVLIDVDSVLAALHVVDAAGVNRGLVAHRILRACGSAEAVRDRLESSLAAWEHRMLLAEMLVETGELSAAAVVQQAQPVYRLVDSAVSIMNLVRDRQPTRARPLARRSIGPAQNVTSVPRIDVEVNSLVMV</sequence>
<protein>
    <submittedName>
        <fullName evidence="1">Uncharacterized protein</fullName>
    </submittedName>
</protein>
<evidence type="ECO:0000313" key="1">
    <source>
        <dbReference type="EMBL" id="MBB3937242.1"/>
    </source>
</evidence>
<dbReference type="AlphaFoldDB" id="A0A7W6C2F2"/>
<dbReference type="Proteomes" id="UP000531216">
    <property type="component" value="Unassembled WGS sequence"/>
</dbReference>
<comment type="caution">
    <text evidence="1">The sequence shown here is derived from an EMBL/GenBank/DDBJ whole genome shotgun (WGS) entry which is preliminary data.</text>
</comment>
<keyword evidence="2" id="KW-1185">Reference proteome</keyword>
<proteinExistence type="predicted"/>
<evidence type="ECO:0000313" key="2">
    <source>
        <dbReference type="Proteomes" id="UP000531216"/>
    </source>
</evidence>
<accession>A0A7W6C2F2</accession>
<organism evidence="1 2">
    <name type="scientific">Aureimonas phyllosphaerae</name>
    <dbReference type="NCBI Taxonomy" id="1166078"/>
    <lineage>
        <taxon>Bacteria</taxon>
        <taxon>Pseudomonadati</taxon>
        <taxon>Pseudomonadota</taxon>
        <taxon>Alphaproteobacteria</taxon>
        <taxon>Hyphomicrobiales</taxon>
        <taxon>Aurantimonadaceae</taxon>
        <taxon>Aureimonas</taxon>
    </lineage>
</organism>